<protein>
    <submittedName>
        <fullName evidence="2">Uncharacterized protein</fullName>
    </submittedName>
</protein>
<organism evidence="2 3">
    <name type="scientific">Haloarcula pellucida</name>
    <dbReference type="NCBI Taxonomy" id="1427151"/>
    <lineage>
        <taxon>Archaea</taxon>
        <taxon>Methanobacteriati</taxon>
        <taxon>Methanobacteriota</taxon>
        <taxon>Stenosarchaea group</taxon>
        <taxon>Halobacteria</taxon>
        <taxon>Halobacteriales</taxon>
        <taxon>Haloarculaceae</taxon>
        <taxon>Haloarcula</taxon>
    </lineage>
</organism>
<comment type="caution">
    <text evidence="2">The sequence shown here is derived from an EMBL/GenBank/DDBJ whole genome shotgun (WGS) entry which is preliminary data.</text>
</comment>
<reference evidence="2" key="1">
    <citation type="journal article" date="2014" name="Int. J. Syst. Evol. Microbiol.">
        <title>Complete genome sequence of Corynebacterium casei LMG S-19264T (=DSM 44701T), isolated from a smear-ripened cheese.</title>
        <authorList>
            <consortium name="US DOE Joint Genome Institute (JGI-PGF)"/>
            <person name="Walter F."/>
            <person name="Albersmeier A."/>
            <person name="Kalinowski J."/>
            <person name="Ruckert C."/>
        </authorList>
    </citation>
    <scope>NUCLEOTIDE SEQUENCE</scope>
    <source>
        <strain evidence="2">JCM 17820</strain>
    </source>
</reference>
<accession>A0A830GR48</accession>
<dbReference type="AlphaFoldDB" id="A0A830GR48"/>
<gene>
    <name evidence="2" type="ORF">GCM10009030_27080</name>
</gene>
<sequence length="130" mass="13604">MGLDTRAEVGELQTVQNEDGDKVPPANESHQQAIRDAVGNPDGATIQTYSTSGTTPEPLPDLTIPDGVTALIVYLPGNSGDVYLGDDADQFVPLTDAGHVFSWEGSNVNDLYIKTNSAGDGVGIIFEGAQ</sequence>
<feature type="region of interest" description="Disordered" evidence="1">
    <location>
        <begin position="1"/>
        <end position="61"/>
    </location>
</feature>
<dbReference type="Proteomes" id="UP000605784">
    <property type="component" value="Unassembled WGS sequence"/>
</dbReference>
<name>A0A830GR48_9EURY</name>
<proteinExistence type="predicted"/>
<dbReference type="EMBL" id="BMOU01000004">
    <property type="protein sequence ID" value="GGN97634.1"/>
    <property type="molecule type" value="Genomic_DNA"/>
</dbReference>
<evidence type="ECO:0000313" key="3">
    <source>
        <dbReference type="Proteomes" id="UP000605784"/>
    </source>
</evidence>
<keyword evidence="3" id="KW-1185">Reference proteome</keyword>
<evidence type="ECO:0000313" key="2">
    <source>
        <dbReference type="EMBL" id="GGN97634.1"/>
    </source>
</evidence>
<reference evidence="2" key="2">
    <citation type="submission" date="2020-09" db="EMBL/GenBank/DDBJ databases">
        <authorList>
            <person name="Sun Q."/>
            <person name="Ohkuma M."/>
        </authorList>
    </citation>
    <scope>NUCLEOTIDE SEQUENCE</scope>
    <source>
        <strain evidence="2">JCM 17820</strain>
    </source>
</reference>
<evidence type="ECO:0000256" key="1">
    <source>
        <dbReference type="SAM" id="MobiDB-lite"/>
    </source>
</evidence>
<dbReference type="RefSeq" id="WP_188998769.1">
    <property type="nucleotide sequence ID" value="NZ_BMOU01000004.1"/>
</dbReference>
<feature type="compositionally biased region" description="Polar residues" evidence="1">
    <location>
        <begin position="45"/>
        <end position="55"/>
    </location>
</feature>